<evidence type="ECO:0000313" key="1">
    <source>
        <dbReference type="EMBL" id="CAB3368648.1"/>
    </source>
</evidence>
<sequence length="500" mass="58853">MINIYRREQISFQANIVCSNKQIWFFSSGEETEIYLVSSHGQRRSEVDLYHRILSKRTLTMADKWMFCKLLIFAMTACSQMSCSQQTIGISWQDMNNKVLKSTFDLSQELYRNKEYILIISDIDGEQRELSRFLRNERNPFTEPNNRFRLSTFKTDNETGILIIDLPLFNEFKNNIVVDISNAFTLKLILSLADRLKIVLVMPDDIRGDSNAVKKFLLGLMKLVETLDENYISFLDSTMVVGTMTPKNNTNPEETKEDVKNFSYFLLDYLVTDLEESKDSNIGNKSLKFYLRMKHLISNIAIGVFKRQGRNSSLWSEKNQKELRHIIFDKLSFSAPVNKDHYQIVLQYKTLDYISNNPRLFKNKKLMKRLSDKIIDSILEIDFYKGNDAHLKMLSSHKNPQQSLVTSFYDIFTSRIQGMTDKQFYGEYLSPLDARTRDRWYRYNFELEKLRFFNKIRKIHISEANLVMRNIFVDEVDKFRQIALETYGPNESQDISDAEE</sequence>
<reference evidence="1 2" key="1">
    <citation type="submission" date="2020-04" db="EMBL/GenBank/DDBJ databases">
        <authorList>
            <person name="Alioto T."/>
            <person name="Alioto T."/>
            <person name="Gomez Garrido J."/>
        </authorList>
    </citation>
    <scope>NUCLEOTIDE SEQUENCE [LARGE SCALE GENOMIC DNA]</scope>
</reference>
<dbReference type="Proteomes" id="UP000494165">
    <property type="component" value="Unassembled WGS sequence"/>
</dbReference>
<keyword evidence="2" id="KW-1185">Reference proteome</keyword>
<accession>A0A8S1CH93</accession>
<protein>
    <submittedName>
        <fullName evidence="1">Uncharacterized protein</fullName>
    </submittedName>
</protein>
<dbReference type="AlphaFoldDB" id="A0A8S1CH93"/>
<dbReference type="EMBL" id="CADEPI010000039">
    <property type="protein sequence ID" value="CAB3368648.1"/>
    <property type="molecule type" value="Genomic_DNA"/>
</dbReference>
<name>A0A8S1CH93_9INSE</name>
<gene>
    <name evidence="1" type="ORF">CLODIP_2_CD00852</name>
</gene>
<comment type="caution">
    <text evidence="1">The sequence shown here is derived from an EMBL/GenBank/DDBJ whole genome shotgun (WGS) entry which is preliminary data.</text>
</comment>
<organism evidence="1 2">
    <name type="scientific">Cloeon dipterum</name>
    <dbReference type="NCBI Taxonomy" id="197152"/>
    <lineage>
        <taxon>Eukaryota</taxon>
        <taxon>Metazoa</taxon>
        <taxon>Ecdysozoa</taxon>
        <taxon>Arthropoda</taxon>
        <taxon>Hexapoda</taxon>
        <taxon>Insecta</taxon>
        <taxon>Pterygota</taxon>
        <taxon>Palaeoptera</taxon>
        <taxon>Ephemeroptera</taxon>
        <taxon>Pisciforma</taxon>
        <taxon>Baetidae</taxon>
        <taxon>Cloeon</taxon>
    </lineage>
</organism>
<evidence type="ECO:0000313" key="2">
    <source>
        <dbReference type="Proteomes" id="UP000494165"/>
    </source>
</evidence>
<proteinExistence type="predicted"/>